<dbReference type="OrthoDB" id="196103at2759"/>
<dbReference type="InterPro" id="IPR010291">
    <property type="entry name" value="Ion_channel_UNC-93"/>
</dbReference>
<evidence type="ECO:0000256" key="1">
    <source>
        <dbReference type="ARBA" id="ARBA00004141"/>
    </source>
</evidence>
<feature type="transmembrane region" description="Helical" evidence="6">
    <location>
        <begin position="38"/>
        <end position="58"/>
    </location>
</feature>
<evidence type="ECO:0000256" key="6">
    <source>
        <dbReference type="SAM" id="Phobius"/>
    </source>
</evidence>
<feature type="transmembrane region" description="Helical" evidence="6">
    <location>
        <begin position="93"/>
        <end position="116"/>
    </location>
</feature>
<proteinExistence type="predicted"/>
<keyword evidence="4 6" id="KW-0472">Membrane</keyword>
<name>A0A9P6C0S8_9AGAR</name>
<evidence type="ECO:0000256" key="3">
    <source>
        <dbReference type="ARBA" id="ARBA00022989"/>
    </source>
</evidence>
<keyword evidence="3 6" id="KW-1133">Transmembrane helix</keyword>
<feature type="transmembrane region" description="Helical" evidence="6">
    <location>
        <begin position="65"/>
        <end position="87"/>
    </location>
</feature>
<feature type="transmembrane region" description="Helical" evidence="6">
    <location>
        <begin position="289"/>
        <end position="309"/>
    </location>
</feature>
<comment type="caution">
    <text evidence="7">The sequence shown here is derived from an EMBL/GenBank/DDBJ whole genome shotgun (WGS) entry which is preliminary data.</text>
</comment>
<dbReference type="Proteomes" id="UP000807342">
    <property type="component" value="Unassembled WGS sequence"/>
</dbReference>
<feature type="transmembrane region" description="Helical" evidence="6">
    <location>
        <begin position="161"/>
        <end position="180"/>
    </location>
</feature>
<feature type="compositionally biased region" description="Basic and acidic residues" evidence="5">
    <location>
        <begin position="437"/>
        <end position="447"/>
    </location>
</feature>
<evidence type="ECO:0000313" key="8">
    <source>
        <dbReference type="Proteomes" id="UP000807342"/>
    </source>
</evidence>
<reference evidence="7" key="1">
    <citation type="submission" date="2020-11" db="EMBL/GenBank/DDBJ databases">
        <authorList>
            <consortium name="DOE Joint Genome Institute"/>
            <person name="Ahrendt S."/>
            <person name="Riley R."/>
            <person name="Andreopoulos W."/>
            <person name="Labutti K."/>
            <person name="Pangilinan J."/>
            <person name="Ruiz-Duenas F.J."/>
            <person name="Barrasa J.M."/>
            <person name="Sanchez-Garcia M."/>
            <person name="Camarero S."/>
            <person name="Miyauchi S."/>
            <person name="Serrano A."/>
            <person name="Linde D."/>
            <person name="Babiker R."/>
            <person name="Drula E."/>
            <person name="Ayuso-Fernandez I."/>
            <person name="Pacheco R."/>
            <person name="Padilla G."/>
            <person name="Ferreira P."/>
            <person name="Barriuso J."/>
            <person name="Kellner H."/>
            <person name="Castanera R."/>
            <person name="Alfaro M."/>
            <person name="Ramirez L."/>
            <person name="Pisabarro A.G."/>
            <person name="Kuo A."/>
            <person name="Tritt A."/>
            <person name="Lipzen A."/>
            <person name="He G."/>
            <person name="Yan M."/>
            <person name="Ng V."/>
            <person name="Cullen D."/>
            <person name="Martin F."/>
            <person name="Rosso M.-N."/>
            <person name="Henrissat B."/>
            <person name="Hibbett D."/>
            <person name="Martinez A.T."/>
            <person name="Grigoriev I.V."/>
        </authorList>
    </citation>
    <scope>NUCLEOTIDE SEQUENCE</scope>
    <source>
        <strain evidence="7">MF-IS2</strain>
    </source>
</reference>
<dbReference type="InterPro" id="IPR051617">
    <property type="entry name" value="UNC-93-like_regulator"/>
</dbReference>
<dbReference type="AlphaFoldDB" id="A0A9P6C0S8"/>
<dbReference type="InterPro" id="IPR036259">
    <property type="entry name" value="MFS_trans_sf"/>
</dbReference>
<accession>A0A9P6C0S8</accession>
<feature type="transmembrane region" description="Helical" evidence="6">
    <location>
        <begin position="329"/>
        <end position="347"/>
    </location>
</feature>
<dbReference type="EMBL" id="MU151355">
    <property type="protein sequence ID" value="KAF9444683.1"/>
    <property type="molecule type" value="Genomic_DNA"/>
</dbReference>
<dbReference type="Pfam" id="PF05978">
    <property type="entry name" value="UNC-93"/>
    <property type="match status" value="1"/>
</dbReference>
<evidence type="ECO:0000256" key="4">
    <source>
        <dbReference type="ARBA" id="ARBA00023136"/>
    </source>
</evidence>
<dbReference type="PANTHER" id="PTHR23294">
    <property type="entry name" value="ET TRANSLATION PRODUCT-RELATED"/>
    <property type="match status" value="1"/>
</dbReference>
<sequence>MTQILVISIICFCCPGMYNAISGLGGSGQLDSTVAANATVALLAATAASALTLVPPIFDMFGPRICLLLGGWCYPLYSGSLLCYNHTHNSAFVIASGAILGIGASFLWVAQGAIMVSYPLPDQKGRAIAMFWVIFNLGGGIGSFISFALNFHSKSGTVTDGTYGAFMAIMIFGWLSSSLISPPHTVIRQDGTPVGPPPSEKTDFTSSIHREFRNFATSIGNWRIILLIPAFFCANFFYSYQQNNVNGDIFTLRTRSLNGAMYWIAQMFGGLLIGFLLDLKILSRPQRAFLGYIFIFTTGFAIWGGGLAFQRWADRIGKKQWLDFSNTRTFIGPFWLYFFYGAFDAFWQSYCYWLMASLADSPQAAAKFVGLYKTFQATGGAVAWRINALHFRPITQLKINWALFGSALVIALPTVLAITPSPVHDADTPGAVNDDDTTSRKDSNHSD</sequence>
<evidence type="ECO:0000256" key="5">
    <source>
        <dbReference type="SAM" id="MobiDB-lite"/>
    </source>
</evidence>
<organism evidence="7 8">
    <name type="scientific">Macrolepiota fuliginosa MF-IS2</name>
    <dbReference type="NCBI Taxonomy" id="1400762"/>
    <lineage>
        <taxon>Eukaryota</taxon>
        <taxon>Fungi</taxon>
        <taxon>Dikarya</taxon>
        <taxon>Basidiomycota</taxon>
        <taxon>Agaricomycotina</taxon>
        <taxon>Agaricomycetes</taxon>
        <taxon>Agaricomycetidae</taxon>
        <taxon>Agaricales</taxon>
        <taxon>Agaricineae</taxon>
        <taxon>Agaricaceae</taxon>
        <taxon>Macrolepiota</taxon>
    </lineage>
</organism>
<feature type="transmembrane region" description="Helical" evidence="6">
    <location>
        <begin position="128"/>
        <end position="149"/>
    </location>
</feature>
<feature type="transmembrane region" description="Helical" evidence="6">
    <location>
        <begin position="260"/>
        <end position="277"/>
    </location>
</feature>
<feature type="region of interest" description="Disordered" evidence="5">
    <location>
        <begin position="427"/>
        <end position="447"/>
    </location>
</feature>
<evidence type="ECO:0000313" key="7">
    <source>
        <dbReference type="EMBL" id="KAF9444683.1"/>
    </source>
</evidence>
<feature type="transmembrane region" description="Helical" evidence="6">
    <location>
        <begin position="399"/>
        <end position="419"/>
    </location>
</feature>
<protein>
    <submittedName>
        <fullName evidence="7">MFS transporter</fullName>
    </submittedName>
</protein>
<evidence type="ECO:0000256" key="2">
    <source>
        <dbReference type="ARBA" id="ARBA00022692"/>
    </source>
</evidence>
<feature type="transmembrane region" description="Helical" evidence="6">
    <location>
        <begin position="220"/>
        <end position="240"/>
    </location>
</feature>
<gene>
    <name evidence="7" type="ORF">P691DRAFT_677143</name>
</gene>
<keyword evidence="2 6" id="KW-0812">Transmembrane</keyword>
<dbReference type="Gene3D" id="1.20.1250.20">
    <property type="entry name" value="MFS general substrate transporter like domains"/>
    <property type="match status" value="1"/>
</dbReference>
<keyword evidence="8" id="KW-1185">Reference proteome</keyword>
<dbReference type="PANTHER" id="PTHR23294:SF55">
    <property type="entry name" value="TRANSPORTER, PUTATIVE (AFU_ORTHOLOGUE AFUA_1G17480)-RELATED"/>
    <property type="match status" value="1"/>
</dbReference>
<dbReference type="SUPFAM" id="SSF103473">
    <property type="entry name" value="MFS general substrate transporter"/>
    <property type="match status" value="1"/>
</dbReference>
<dbReference type="GO" id="GO:0016020">
    <property type="term" value="C:membrane"/>
    <property type="evidence" value="ECO:0007669"/>
    <property type="project" value="UniProtKB-SubCell"/>
</dbReference>
<comment type="subcellular location">
    <subcellularLocation>
        <location evidence="1">Membrane</location>
        <topology evidence="1">Multi-pass membrane protein</topology>
    </subcellularLocation>
</comment>